<dbReference type="SUPFAM" id="SSF103007">
    <property type="entry name" value="Hypothetical protein TT1725"/>
    <property type="match status" value="1"/>
</dbReference>
<name>A0A371NTK6_9MICO</name>
<reference evidence="1 2" key="1">
    <citation type="submission" date="2018-08" db="EMBL/GenBank/DDBJ databases">
        <title>Isolation, diversity and antifungal activity of Actinobacteria from cow dung.</title>
        <authorList>
            <person name="Ling L."/>
        </authorList>
    </citation>
    <scope>NUCLEOTIDE SEQUENCE [LARGE SCALE GENOMIC DNA]</scope>
    <source>
        <strain evidence="1 2">NEAU-LLE</strain>
    </source>
</reference>
<dbReference type="PANTHER" id="PTHR36441:SF1">
    <property type="entry name" value="DUF503 DOMAIN-CONTAINING PROTEIN"/>
    <property type="match status" value="1"/>
</dbReference>
<dbReference type="Gene3D" id="3.30.70.1120">
    <property type="entry name" value="TT1725-like"/>
    <property type="match status" value="1"/>
</dbReference>
<dbReference type="OrthoDB" id="9809023at2"/>
<organism evidence="1 2">
    <name type="scientific">Microbacterium bovistercoris</name>
    <dbReference type="NCBI Taxonomy" id="2293570"/>
    <lineage>
        <taxon>Bacteria</taxon>
        <taxon>Bacillati</taxon>
        <taxon>Actinomycetota</taxon>
        <taxon>Actinomycetes</taxon>
        <taxon>Micrococcales</taxon>
        <taxon>Microbacteriaceae</taxon>
        <taxon>Microbacterium</taxon>
    </lineage>
</organism>
<dbReference type="InterPro" id="IPR007546">
    <property type="entry name" value="DUF503"/>
</dbReference>
<dbReference type="PANTHER" id="PTHR36441">
    <property type="entry name" value="HYPOTHETICAL CYTOSOLIC PROTEIN"/>
    <property type="match status" value="1"/>
</dbReference>
<keyword evidence="2" id="KW-1185">Reference proteome</keyword>
<gene>
    <name evidence="1" type="ORF">DY023_11200</name>
</gene>
<protein>
    <submittedName>
        <fullName evidence="1">DUF503 domain-containing protein</fullName>
    </submittedName>
</protein>
<dbReference type="InterPro" id="IPR036746">
    <property type="entry name" value="TT1725-like_sf"/>
</dbReference>
<sequence length="98" mass="10979">MWIGWIEFDILLGDVQSLKEKRSVIRPIIAELSRRTEASCAEVGAQDLHRRTEIGVSVVAAHATHVRDVLDQAERMLVERHPEVTVLSARRGLHSSGD</sequence>
<evidence type="ECO:0000313" key="1">
    <source>
        <dbReference type="EMBL" id="REJ05135.1"/>
    </source>
</evidence>
<dbReference type="Pfam" id="PF04456">
    <property type="entry name" value="DUF503"/>
    <property type="match status" value="1"/>
</dbReference>
<evidence type="ECO:0000313" key="2">
    <source>
        <dbReference type="Proteomes" id="UP000262172"/>
    </source>
</evidence>
<dbReference type="AlphaFoldDB" id="A0A371NTK6"/>
<proteinExistence type="predicted"/>
<dbReference type="Proteomes" id="UP000262172">
    <property type="component" value="Unassembled WGS sequence"/>
</dbReference>
<comment type="caution">
    <text evidence="1">The sequence shown here is derived from an EMBL/GenBank/DDBJ whole genome shotgun (WGS) entry which is preliminary data.</text>
</comment>
<accession>A0A371NTK6</accession>
<dbReference type="RefSeq" id="WP_116242419.1">
    <property type="nucleotide sequence ID" value="NZ_QUAB01000043.1"/>
</dbReference>
<dbReference type="EMBL" id="QUAB01000043">
    <property type="protein sequence ID" value="REJ05135.1"/>
    <property type="molecule type" value="Genomic_DNA"/>
</dbReference>